<reference evidence="2 3" key="1">
    <citation type="journal article" date="2013" name="PLoS ONE">
        <title>Poles Apart: Arctic and Antarctic Octadecabacter strains Share High Genome Plasticity and a New Type of Xanthorhodopsin.</title>
        <authorList>
            <person name="Vollmers J."/>
            <person name="Voget S."/>
            <person name="Dietrich S."/>
            <person name="Gollnow K."/>
            <person name="Smits M."/>
            <person name="Meyer K."/>
            <person name="Brinkhoff T."/>
            <person name="Simon M."/>
            <person name="Daniel R."/>
        </authorList>
    </citation>
    <scope>NUCLEOTIDE SEQUENCE [LARGE SCALE GENOMIC DNA]</scope>
    <source>
        <strain evidence="2 3">307</strain>
    </source>
</reference>
<organism evidence="2 3">
    <name type="scientific">Octadecabacter antarcticus 307</name>
    <dbReference type="NCBI Taxonomy" id="391626"/>
    <lineage>
        <taxon>Bacteria</taxon>
        <taxon>Pseudomonadati</taxon>
        <taxon>Pseudomonadota</taxon>
        <taxon>Alphaproteobacteria</taxon>
        <taxon>Rhodobacterales</taxon>
        <taxon>Roseobacteraceae</taxon>
        <taxon>Octadecabacter</taxon>
    </lineage>
</organism>
<keyword evidence="1" id="KW-0472">Membrane</keyword>
<dbReference type="HOGENOM" id="CLU_2091708_0_0_5"/>
<dbReference type="Proteomes" id="UP000005307">
    <property type="component" value="Chromosome"/>
</dbReference>
<evidence type="ECO:0000313" key="2">
    <source>
        <dbReference type="EMBL" id="AGI68332.1"/>
    </source>
</evidence>
<sequence length="119" mass="13578">MIRHLWQTHRLALMAFGIALCALGFFGVRTMSSMIYWMDPDHRDQALAGWMTPRYVMRSYQLPPDVLGPALFLVRDAAPRRISLDTIAAENGITMDDLQIRIDAAAAQMRADREARRDD</sequence>
<proteinExistence type="predicted"/>
<dbReference type="OrthoDB" id="159440at2"/>
<dbReference type="EMBL" id="CP003740">
    <property type="protein sequence ID" value="AGI68332.1"/>
    <property type="molecule type" value="Genomic_DNA"/>
</dbReference>
<dbReference type="AlphaFoldDB" id="M9R7X5"/>
<keyword evidence="3" id="KW-1185">Reference proteome</keyword>
<dbReference type="KEGG" id="oat:OAN307_c27560"/>
<evidence type="ECO:0000313" key="3">
    <source>
        <dbReference type="Proteomes" id="UP000005307"/>
    </source>
</evidence>
<gene>
    <name evidence="2" type="ORF">OAN307_c27560</name>
</gene>
<keyword evidence="1" id="KW-1133">Transmembrane helix</keyword>
<dbReference type="eggNOG" id="ENOG503340H">
    <property type="taxonomic scope" value="Bacteria"/>
</dbReference>
<dbReference type="RefSeq" id="WP_015500329.1">
    <property type="nucleotide sequence ID" value="NC_020911.1"/>
</dbReference>
<dbReference type="STRING" id="391626.OAN307_c27560"/>
<name>M9R7X5_9RHOB</name>
<protein>
    <submittedName>
        <fullName evidence="2">Uncharacterized protein</fullName>
    </submittedName>
</protein>
<keyword evidence="1" id="KW-0812">Transmembrane</keyword>
<evidence type="ECO:0000256" key="1">
    <source>
        <dbReference type="SAM" id="Phobius"/>
    </source>
</evidence>
<feature type="transmembrane region" description="Helical" evidence="1">
    <location>
        <begin position="12"/>
        <end position="38"/>
    </location>
</feature>
<accession>M9R7X5</accession>